<dbReference type="CDD" id="cd17039">
    <property type="entry name" value="Ubl_ubiquitin_like"/>
    <property type="match status" value="1"/>
</dbReference>
<dbReference type="PROSITE" id="PS50030">
    <property type="entry name" value="UBA"/>
    <property type="match status" value="1"/>
</dbReference>
<keyword evidence="3" id="KW-1185">Reference proteome</keyword>
<dbReference type="SMART" id="SM00165">
    <property type="entry name" value="UBA"/>
    <property type="match status" value="1"/>
</dbReference>
<evidence type="ECO:0000313" key="3">
    <source>
        <dbReference type="Proteomes" id="UP000549394"/>
    </source>
</evidence>
<dbReference type="SUPFAM" id="SSF54236">
    <property type="entry name" value="Ubiquitin-like"/>
    <property type="match status" value="1"/>
</dbReference>
<organism evidence="2 3">
    <name type="scientific">Dimorphilus gyrociliatus</name>
    <dbReference type="NCBI Taxonomy" id="2664684"/>
    <lineage>
        <taxon>Eukaryota</taxon>
        <taxon>Metazoa</taxon>
        <taxon>Spiralia</taxon>
        <taxon>Lophotrochozoa</taxon>
        <taxon>Annelida</taxon>
        <taxon>Polychaeta</taxon>
        <taxon>Polychaeta incertae sedis</taxon>
        <taxon>Dinophilidae</taxon>
        <taxon>Dimorphilus</taxon>
    </lineage>
</organism>
<dbReference type="EMBL" id="CAJFCJ010000020">
    <property type="protein sequence ID" value="CAD5124280.1"/>
    <property type="molecule type" value="Genomic_DNA"/>
</dbReference>
<dbReference type="InterPro" id="IPR015940">
    <property type="entry name" value="UBA"/>
</dbReference>
<evidence type="ECO:0000259" key="1">
    <source>
        <dbReference type="PROSITE" id="PS50030"/>
    </source>
</evidence>
<evidence type="ECO:0000313" key="2">
    <source>
        <dbReference type="EMBL" id="CAD5124280.1"/>
    </source>
</evidence>
<dbReference type="Gene3D" id="1.10.8.10">
    <property type="entry name" value="DNA helicase RuvA subunit, C-terminal domain"/>
    <property type="match status" value="1"/>
</dbReference>
<dbReference type="InterPro" id="IPR009060">
    <property type="entry name" value="UBA-like_sf"/>
</dbReference>
<dbReference type="AlphaFoldDB" id="A0A7I8W7N1"/>
<proteinExistence type="predicted"/>
<gene>
    <name evidence="2" type="ORF">DGYR_LOCUS11850</name>
</gene>
<dbReference type="Proteomes" id="UP000549394">
    <property type="component" value="Unassembled WGS sequence"/>
</dbReference>
<dbReference type="SUPFAM" id="SSF46934">
    <property type="entry name" value="UBA-like"/>
    <property type="match status" value="1"/>
</dbReference>
<comment type="caution">
    <text evidence="2">The sequence shown here is derived from an EMBL/GenBank/DDBJ whole genome shotgun (WGS) entry which is preliminary data.</text>
</comment>
<accession>A0A7I8W7N1</accession>
<reference evidence="2 3" key="1">
    <citation type="submission" date="2020-08" db="EMBL/GenBank/DDBJ databases">
        <authorList>
            <person name="Hejnol A."/>
        </authorList>
    </citation>
    <scope>NUCLEOTIDE SEQUENCE [LARGE SCALE GENOMIC DNA]</scope>
</reference>
<protein>
    <submittedName>
        <fullName evidence="2">DgyrCDS12572</fullName>
    </submittedName>
</protein>
<name>A0A7I8W7N1_9ANNE</name>
<feature type="domain" description="UBA" evidence="1">
    <location>
        <begin position="291"/>
        <end position="333"/>
    </location>
</feature>
<sequence>MSAIVNVRFKNTEEGLCPLLKLDDVNLNDSLGKFLNDFQEKNKTRNGISAELVMFSGRLLNNKDKSLNEYGVVNGSTIYFLSPPSTNDDQTSSGNNSVSNCTKVFPRAIQSSRRLNSITSSLAKSSTWNLIYSKYPKIQDDPIALDYLRNSNMLKMLREPELCKRVLEKHPILADVLLLIESQDKTNTSTATNAKRPTNYSIDALSEESEDEDAEAAARNPFNADHVSRALLEAALQSSDSSAQNSQASTSTSAISHTFFQDAMQQVLSGVLSSTPAQQNQNPLQAPNRDPLREAQVRQILDMGITPDEDLARHTLEATQGNLELAVQIILGEQ</sequence>
<dbReference type="InterPro" id="IPR029071">
    <property type="entry name" value="Ubiquitin-like_domsf"/>
</dbReference>
<dbReference type="OrthoDB" id="10016665at2759"/>